<keyword evidence="8 11" id="KW-1133">Transmembrane helix</keyword>
<dbReference type="InterPro" id="IPR001841">
    <property type="entry name" value="Znf_RING"/>
</dbReference>
<feature type="region of interest" description="Disordered" evidence="10">
    <location>
        <begin position="310"/>
        <end position="330"/>
    </location>
</feature>
<dbReference type="Gene3D" id="3.30.40.10">
    <property type="entry name" value="Zinc/RING finger domain, C3HC4 (zinc finger)"/>
    <property type="match status" value="1"/>
</dbReference>
<proteinExistence type="predicted"/>
<keyword evidence="9 11" id="KW-0472">Membrane</keyword>
<dbReference type="GO" id="GO:0008270">
    <property type="term" value="F:zinc ion binding"/>
    <property type="evidence" value="ECO:0007669"/>
    <property type="project" value="UniProtKB-KW"/>
</dbReference>
<evidence type="ECO:0000256" key="11">
    <source>
        <dbReference type="SAM" id="Phobius"/>
    </source>
</evidence>
<evidence type="ECO:0000256" key="2">
    <source>
        <dbReference type="ARBA" id="ARBA00004167"/>
    </source>
</evidence>
<reference evidence="13" key="1">
    <citation type="journal article" date="2012" name="Nat. Genet.">
        <title>Whole-genome sequence of Schistosoma haematobium.</title>
        <authorList>
            <person name="Young N.D."/>
            <person name="Jex A.R."/>
            <person name="Li B."/>
            <person name="Liu S."/>
            <person name="Yang L."/>
            <person name="Xiong Z."/>
            <person name="Li Y."/>
            <person name="Cantacessi C."/>
            <person name="Hall R.S."/>
            <person name="Xu X."/>
            <person name="Chen F."/>
            <person name="Wu X."/>
            <person name="Zerlotini A."/>
            <person name="Oliveira G."/>
            <person name="Hofmann A."/>
            <person name="Zhang G."/>
            <person name="Fang X."/>
            <person name="Kang Y."/>
            <person name="Campbell B.E."/>
            <person name="Loukas A."/>
            <person name="Ranganathan S."/>
            <person name="Rollinson D."/>
            <person name="Rinaldi G."/>
            <person name="Brindley P.J."/>
            <person name="Yang H."/>
            <person name="Wang J."/>
            <person name="Wang J."/>
            <person name="Gasser R.B."/>
        </authorList>
    </citation>
    <scope>NUCLEOTIDE SEQUENCE [LARGE SCALE GENOMIC DNA]</scope>
</reference>
<evidence type="ECO:0000259" key="12">
    <source>
        <dbReference type="PROSITE" id="PS50089"/>
    </source>
</evidence>
<keyword evidence="6" id="KW-0863">Zinc-finger</keyword>
<dbReference type="Pfam" id="PF13639">
    <property type="entry name" value="zf-RING_2"/>
    <property type="match status" value="1"/>
</dbReference>
<evidence type="ECO:0000256" key="8">
    <source>
        <dbReference type="ARBA" id="ARBA00022989"/>
    </source>
</evidence>
<protein>
    <recommendedName>
        <fullName evidence="3">RING-type E3 ubiquitin transferase</fullName>
        <ecNumber evidence="3">2.3.2.27</ecNumber>
    </recommendedName>
</protein>
<dbReference type="InterPro" id="IPR013083">
    <property type="entry name" value="Znf_RING/FYVE/PHD"/>
</dbReference>
<name>A0A095AHP1_SCHHA</name>
<evidence type="ECO:0000256" key="5">
    <source>
        <dbReference type="ARBA" id="ARBA00022723"/>
    </source>
</evidence>
<dbReference type="Gene3D" id="3.50.30.30">
    <property type="match status" value="1"/>
</dbReference>
<dbReference type="InterPro" id="IPR003137">
    <property type="entry name" value="PA_domain"/>
</dbReference>
<dbReference type="PANTHER" id="PTHR47168:SF1">
    <property type="entry name" value="OS02G0798600 PROTEIN"/>
    <property type="match status" value="1"/>
</dbReference>
<evidence type="ECO:0000256" key="4">
    <source>
        <dbReference type="ARBA" id="ARBA00022692"/>
    </source>
</evidence>
<dbReference type="Pfam" id="PF02225">
    <property type="entry name" value="PA"/>
    <property type="match status" value="1"/>
</dbReference>
<dbReference type="EC" id="2.3.2.27" evidence="3"/>
<dbReference type="GO" id="GO:0016020">
    <property type="term" value="C:membrane"/>
    <property type="evidence" value="ECO:0007669"/>
    <property type="project" value="UniProtKB-SubCell"/>
</dbReference>
<dbReference type="SMART" id="SM00184">
    <property type="entry name" value="RING"/>
    <property type="match status" value="1"/>
</dbReference>
<dbReference type="InterPro" id="IPR046450">
    <property type="entry name" value="PA_dom_sf"/>
</dbReference>
<dbReference type="STRING" id="6185.A0A095AHP1"/>
<evidence type="ECO:0000256" key="6">
    <source>
        <dbReference type="ARBA" id="ARBA00022771"/>
    </source>
</evidence>
<dbReference type="PROSITE" id="PS50089">
    <property type="entry name" value="ZF_RING_2"/>
    <property type="match status" value="1"/>
</dbReference>
<evidence type="ECO:0000256" key="1">
    <source>
        <dbReference type="ARBA" id="ARBA00000900"/>
    </source>
</evidence>
<comment type="catalytic activity">
    <reaction evidence="1">
        <text>S-ubiquitinyl-[E2 ubiquitin-conjugating enzyme]-L-cysteine + [acceptor protein]-L-lysine = [E2 ubiquitin-conjugating enzyme]-L-cysteine + N(6)-ubiquitinyl-[acceptor protein]-L-lysine.</text>
        <dbReference type="EC" id="2.3.2.27"/>
    </reaction>
</comment>
<organism evidence="13">
    <name type="scientific">Schistosoma haematobium</name>
    <name type="common">Blood fluke</name>
    <dbReference type="NCBI Taxonomy" id="6185"/>
    <lineage>
        <taxon>Eukaryota</taxon>
        <taxon>Metazoa</taxon>
        <taxon>Spiralia</taxon>
        <taxon>Lophotrochozoa</taxon>
        <taxon>Platyhelminthes</taxon>
        <taxon>Trematoda</taxon>
        <taxon>Digenea</taxon>
        <taxon>Strigeidida</taxon>
        <taxon>Schistosomatoidea</taxon>
        <taxon>Schistosomatidae</taxon>
        <taxon>Schistosoma</taxon>
    </lineage>
</organism>
<sequence>MLTISSGFRFIHLLYKLQSLIFSRINPSVQHRTGHKTFKLQTYDLILLSIKKSFDNCFKIDDKGRIYASKPLEGCVDQIPKPKDDHNSTLPYISLIKRGDCSFVDKALAAERGGYIATVIFNDVDDSTFPMGYNSSTNVSIPVVMVGLSDGELLLNKYCVPHYFVEILPAHRRSIVLYLIPLITCLLISVVALSVAYGIRLLNRYRRRYRYCLPVKELRKIPETLFVKDSNEFETCAICLEDYKDGDKLRVLPCGHAYHSKCVDPWLLKRRGFCPICKKKVHNRPRVYISTSTRYRRASAYATTSEAPFLDDSSFEEDSDSEDTTSSPQLSFYSENVHSDEHTPLINASVEQSSASSLRRMKMTTSIRETLESFLTNVSSSYSRGHNSSDYEQGTNNVNTAVELQPECSQIVAESLVKGKQCSESDTESGLNNEINDSRSPSVMITHVEVHTDCDLSCMHKSHA</sequence>
<dbReference type="AlphaFoldDB" id="A0A095AHP1"/>
<gene>
    <name evidence="13" type="ORF">MS3_01668</name>
</gene>
<evidence type="ECO:0000256" key="7">
    <source>
        <dbReference type="ARBA" id="ARBA00022833"/>
    </source>
</evidence>
<evidence type="ECO:0000313" key="13">
    <source>
        <dbReference type="EMBL" id="KGB33486.1"/>
    </source>
</evidence>
<accession>A0A095AHP1</accession>
<evidence type="ECO:0000256" key="9">
    <source>
        <dbReference type="ARBA" id="ARBA00023136"/>
    </source>
</evidence>
<comment type="subcellular location">
    <subcellularLocation>
        <location evidence="2">Membrane</location>
        <topology evidence="2">Single-pass membrane protein</topology>
    </subcellularLocation>
</comment>
<dbReference type="EMBL" id="KL250551">
    <property type="protein sequence ID" value="KGB33486.1"/>
    <property type="molecule type" value="Genomic_DNA"/>
</dbReference>
<feature type="compositionally biased region" description="Acidic residues" evidence="10">
    <location>
        <begin position="313"/>
        <end position="323"/>
    </location>
</feature>
<dbReference type="SUPFAM" id="SSF52025">
    <property type="entry name" value="PA domain"/>
    <property type="match status" value="1"/>
</dbReference>
<keyword evidence="7" id="KW-0862">Zinc</keyword>
<dbReference type="SUPFAM" id="SSF57850">
    <property type="entry name" value="RING/U-box"/>
    <property type="match status" value="1"/>
</dbReference>
<evidence type="ECO:0000256" key="3">
    <source>
        <dbReference type="ARBA" id="ARBA00012483"/>
    </source>
</evidence>
<dbReference type="FunFam" id="3.30.40.10:FF:000388">
    <property type="entry name" value="Putative RING zinc finger domain superfamily protein"/>
    <property type="match status" value="1"/>
</dbReference>
<keyword evidence="4 11" id="KW-0812">Transmembrane</keyword>
<dbReference type="GO" id="GO:0061630">
    <property type="term" value="F:ubiquitin protein ligase activity"/>
    <property type="evidence" value="ECO:0007669"/>
    <property type="project" value="UniProtKB-EC"/>
</dbReference>
<evidence type="ECO:0000256" key="10">
    <source>
        <dbReference type="SAM" id="MobiDB-lite"/>
    </source>
</evidence>
<keyword evidence="5" id="KW-0479">Metal-binding</keyword>
<dbReference type="InterPro" id="IPR051653">
    <property type="entry name" value="E3_ligase_sorting_rcpt"/>
</dbReference>
<dbReference type="PANTHER" id="PTHR47168">
    <property type="entry name" value="RING ZINC FINGER DOMAIN SUPERFAMILY PROTEIN-RELATED"/>
    <property type="match status" value="1"/>
</dbReference>
<feature type="domain" description="RING-type" evidence="12">
    <location>
        <begin position="236"/>
        <end position="278"/>
    </location>
</feature>
<feature type="transmembrane region" description="Helical" evidence="11">
    <location>
        <begin position="175"/>
        <end position="199"/>
    </location>
</feature>